<feature type="compositionally biased region" description="Basic and acidic residues" evidence="3">
    <location>
        <begin position="486"/>
        <end position="507"/>
    </location>
</feature>
<evidence type="ECO:0000256" key="3">
    <source>
        <dbReference type="SAM" id="MobiDB-lite"/>
    </source>
</evidence>
<dbReference type="EMBL" id="AP006501">
    <property type="protein sequence ID" value="BAM82804.1"/>
    <property type="molecule type" value="Genomic_DNA"/>
</dbReference>
<dbReference type="SMART" id="SM00360">
    <property type="entry name" value="RRM"/>
    <property type="match status" value="1"/>
</dbReference>
<keyword evidence="6" id="KW-1185">Reference proteome</keyword>
<name>M1VBS2_CYAM1</name>
<dbReference type="Pfam" id="PF00076">
    <property type="entry name" value="RRM_1"/>
    <property type="match status" value="1"/>
</dbReference>
<dbReference type="SUPFAM" id="SSF54928">
    <property type="entry name" value="RNA-binding domain, RBD"/>
    <property type="match status" value="1"/>
</dbReference>
<dbReference type="OrthoDB" id="4820at2759"/>
<dbReference type="InterPro" id="IPR052462">
    <property type="entry name" value="SLIRP/GR-RBP-like"/>
</dbReference>
<dbReference type="AlphaFoldDB" id="M1VBS2"/>
<dbReference type="InterPro" id="IPR000504">
    <property type="entry name" value="RRM_dom"/>
</dbReference>
<protein>
    <submittedName>
        <fullName evidence="5">Similar to TIA1 cytotoxic granule-associated RNA-binding protein</fullName>
    </submittedName>
</protein>
<proteinExistence type="predicted"/>
<evidence type="ECO:0000259" key="4">
    <source>
        <dbReference type="PROSITE" id="PS50102"/>
    </source>
</evidence>
<evidence type="ECO:0000313" key="6">
    <source>
        <dbReference type="Proteomes" id="UP000007014"/>
    </source>
</evidence>
<feature type="domain" description="RRM" evidence="4">
    <location>
        <begin position="333"/>
        <end position="411"/>
    </location>
</feature>
<sequence>MGRVKCMAPTPVWFSHGAASSRMLGFGFPLLVRQQQQQHALKPSAQAANWRALHRTVHCHRSTSAARKSLPRITPLEPMMRMKGTKNRAFYDEDDGEWIGSELDQLWRPSAAPARYPNAPPQDESATIHGSAGPHASFPTTAANSSQALTDSPPDAPHYAEQSSTPESASQPVYEEVPAQETDPIQPPVSASASAATSNTDPSLDSPESKTEDADEYVGPLLDPDAVYLQCPECAMCYQVEASLFETARICRCTQCLHEFVASAMDLISADTLVSDRPTMGVRPLPRIEATARAEARLKPVRKVIADALAAEAARATKADADTFSAGNAYIDVMLYVGNLAPMVTESDLIAAFSPYGDLLSCRIIRDRQRGHSLGYGFVRFTSKADARVALNQLQGTCIMGQEISIGYARGTVQRDAADPRRPFLDKSAGREGRFQQEDWRRFRSPEGRPGEGTQAALRPRPENSNATTRQRVDLASRRAASPRSRWTDRHERAHSPDQDERLHDSSETEPVDDQE</sequence>
<evidence type="ECO:0000256" key="1">
    <source>
        <dbReference type="ARBA" id="ARBA00022884"/>
    </source>
</evidence>
<dbReference type="HOGENOM" id="CLU_528254_0_0_1"/>
<dbReference type="OMA" id="MKDANSG"/>
<feature type="region of interest" description="Disordered" evidence="3">
    <location>
        <begin position="417"/>
        <end position="516"/>
    </location>
</feature>
<dbReference type="InterPro" id="IPR012677">
    <property type="entry name" value="Nucleotide-bd_a/b_plait_sf"/>
</dbReference>
<dbReference type="RefSeq" id="XP_005538840.1">
    <property type="nucleotide sequence ID" value="XM_005538783.1"/>
</dbReference>
<dbReference type="Gene3D" id="3.30.70.330">
    <property type="match status" value="1"/>
</dbReference>
<feature type="compositionally biased region" description="Polar residues" evidence="3">
    <location>
        <begin position="138"/>
        <end position="150"/>
    </location>
</feature>
<dbReference type="CDD" id="cd00590">
    <property type="entry name" value="RRM_SF"/>
    <property type="match status" value="1"/>
</dbReference>
<dbReference type="InterPro" id="IPR035979">
    <property type="entry name" value="RBD_domain_sf"/>
</dbReference>
<dbReference type="KEGG" id="cme:CYME_CMS187C"/>
<dbReference type="GeneID" id="16997249"/>
<feature type="compositionally biased region" description="Basic and acidic residues" evidence="3">
    <location>
        <begin position="417"/>
        <end position="450"/>
    </location>
</feature>
<dbReference type="Proteomes" id="UP000007014">
    <property type="component" value="Chromosome 19"/>
</dbReference>
<dbReference type="PANTHER" id="PTHR48027">
    <property type="entry name" value="HETEROGENEOUS NUCLEAR RIBONUCLEOPROTEIN 87F-RELATED"/>
    <property type="match status" value="1"/>
</dbReference>
<feature type="compositionally biased region" description="Polar residues" evidence="3">
    <location>
        <begin position="161"/>
        <end position="171"/>
    </location>
</feature>
<gene>
    <name evidence="5" type="ORF">CYME_CMS187C</name>
</gene>
<dbReference type="PROSITE" id="PS50102">
    <property type="entry name" value="RRM"/>
    <property type="match status" value="1"/>
</dbReference>
<evidence type="ECO:0000256" key="2">
    <source>
        <dbReference type="PROSITE-ProRule" id="PRU00176"/>
    </source>
</evidence>
<organism evidence="5 6">
    <name type="scientific">Cyanidioschyzon merolae (strain NIES-3377 / 10D)</name>
    <name type="common">Unicellular red alga</name>
    <dbReference type="NCBI Taxonomy" id="280699"/>
    <lineage>
        <taxon>Eukaryota</taxon>
        <taxon>Rhodophyta</taxon>
        <taxon>Bangiophyceae</taxon>
        <taxon>Cyanidiales</taxon>
        <taxon>Cyanidiaceae</taxon>
        <taxon>Cyanidioschyzon</taxon>
    </lineage>
</organism>
<dbReference type="eggNOG" id="KOG0148">
    <property type="taxonomic scope" value="Eukaryota"/>
</dbReference>
<reference evidence="5 6" key="1">
    <citation type="journal article" date="2004" name="Nature">
        <title>Genome sequence of the ultrasmall unicellular red alga Cyanidioschyzon merolae 10D.</title>
        <authorList>
            <person name="Matsuzaki M."/>
            <person name="Misumi O."/>
            <person name="Shin-i T."/>
            <person name="Maruyama S."/>
            <person name="Takahara M."/>
            <person name="Miyagishima S."/>
            <person name="Mori T."/>
            <person name="Nishida K."/>
            <person name="Yagisawa F."/>
            <person name="Nishida K."/>
            <person name="Yoshida Y."/>
            <person name="Nishimura Y."/>
            <person name="Nakao S."/>
            <person name="Kobayashi T."/>
            <person name="Momoyama Y."/>
            <person name="Higashiyama T."/>
            <person name="Minoda A."/>
            <person name="Sano M."/>
            <person name="Nomoto H."/>
            <person name="Oishi K."/>
            <person name="Hayashi H."/>
            <person name="Ohta F."/>
            <person name="Nishizaka S."/>
            <person name="Haga S."/>
            <person name="Miura S."/>
            <person name="Morishita T."/>
            <person name="Kabeya Y."/>
            <person name="Terasawa K."/>
            <person name="Suzuki Y."/>
            <person name="Ishii Y."/>
            <person name="Asakawa S."/>
            <person name="Takano H."/>
            <person name="Ohta N."/>
            <person name="Kuroiwa H."/>
            <person name="Tanaka K."/>
            <person name="Shimizu N."/>
            <person name="Sugano S."/>
            <person name="Sato N."/>
            <person name="Nozaki H."/>
            <person name="Ogasawara N."/>
            <person name="Kohara Y."/>
            <person name="Kuroiwa T."/>
        </authorList>
    </citation>
    <scope>NUCLEOTIDE SEQUENCE [LARGE SCALE GENOMIC DNA]</scope>
    <source>
        <strain evidence="5 6">10D</strain>
    </source>
</reference>
<dbReference type="Gramene" id="CMS187CT">
    <property type="protein sequence ID" value="CMS187CT"/>
    <property type="gene ID" value="CMS187C"/>
</dbReference>
<keyword evidence="1 2" id="KW-0694">RNA-binding</keyword>
<accession>M1VBS2</accession>
<evidence type="ECO:0000313" key="5">
    <source>
        <dbReference type="EMBL" id="BAM82804.1"/>
    </source>
</evidence>
<dbReference type="STRING" id="280699.M1VBS2"/>
<reference evidence="5 6" key="2">
    <citation type="journal article" date="2007" name="BMC Biol.">
        <title>A 100%-complete sequence reveals unusually simple genomic features in the hot-spring red alga Cyanidioschyzon merolae.</title>
        <authorList>
            <person name="Nozaki H."/>
            <person name="Takano H."/>
            <person name="Misumi O."/>
            <person name="Terasawa K."/>
            <person name="Matsuzaki M."/>
            <person name="Maruyama S."/>
            <person name="Nishida K."/>
            <person name="Yagisawa F."/>
            <person name="Yoshida Y."/>
            <person name="Fujiwara T."/>
            <person name="Takio S."/>
            <person name="Tamura K."/>
            <person name="Chung S.J."/>
            <person name="Nakamura S."/>
            <person name="Kuroiwa H."/>
            <person name="Tanaka K."/>
            <person name="Sato N."/>
            <person name="Kuroiwa T."/>
        </authorList>
    </citation>
    <scope>NUCLEOTIDE SEQUENCE [LARGE SCALE GENOMIC DNA]</scope>
    <source>
        <strain evidence="5 6">10D</strain>
    </source>
</reference>
<dbReference type="GO" id="GO:0003723">
    <property type="term" value="F:RNA binding"/>
    <property type="evidence" value="ECO:0007669"/>
    <property type="project" value="UniProtKB-UniRule"/>
</dbReference>
<feature type="region of interest" description="Disordered" evidence="3">
    <location>
        <begin position="111"/>
        <end position="218"/>
    </location>
</feature>